<organism evidence="1 2">
    <name type="scientific">Vararia minispora EC-137</name>
    <dbReference type="NCBI Taxonomy" id="1314806"/>
    <lineage>
        <taxon>Eukaryota</taxon>
        <taxon>Fungi</taxon>
        <taxon>Dikarya</taxon>
        <taxon>Basidiomycota</taxon>
        <taxon>Agaricomycotina</taxon>
        <taxon>Agaricomycetes</taxon>
        <taxon>Russulales</taxon>
        <taxon>Lachnocladiaceae</taxon>
        <taxon>Vararia</taxon>
    </lineage>
</organism>
<dbReference type="Proteomes" id="UP000814128">
    <property type="component" value="Unassembled WGS sequence"/>
</dbReference>
<accession>A0ACB8QIB1</accession>
<dbReference type="EMBL" id="MU273576">
    <property type="protein sequence ID" value="KAI0031556.1"/>
    <property type="molecule type" value="Genomic_DNA"/>
</dbReference>
<gene>
    <name evidence="1" type="ORF">K488DRAFT_32856</name>
</gene>
<feature type="non-terminal residue" evidence="1">
    <location>
        <position position="318"/>
    </location>
</feature>
<sequence>MAADPTYPLFPIFFILSAVLLLLVLTTRFVRQSWNLGVSFLCFWLFWEVLTGGINAILWSDNADVKFYVYCDIVSHLQLFTSVVKPACTLLTTRRLYKIVSLRSVLPPSRKEKITDIAVEWIIGCGIPVLATSSDYIVQGSRFSVLEGLGCTNSLSPSWLMLITISSWHIILPSVSVFFYWPKTVYILYRHSRDTTQFLRSNNSISRPSYLRLLALASIDVIISLPVGIISFLEGLVIAVSNDYSIPFYQGWKWTHSDWAPDSLSYAALQAQGHWTLSNYYLDRWLSIVLALVIFSFFGLTADARATYRHGLYTIGKL</sequence>
<evidence type="ECO:0000313" key="1">
    <source>
        <dbReference type="EMBL" id="KAI0031556.1"/>
    </source>
</evidence>
<keyword evidence="2" id="KW-1185">Reference proteome</keyword>
<reference evidence="1" key="2">
    <citation type="journal article" date="2022" name="New Phytol.">
        <title>Evolutionary transition to the ectomycorrhizal habit in the genomes of a hyperdiverse lineage of mushroom-forming fungi.</title>
        <authorList>
            <person name="Looney B."/>
            <person name="Miyauchi S."/>
            <person name="Morin E."/>
            <person name="Drula E."/>
            <person name="Courty P.E."/>
            <person name="Kohler A."/>
            <person name="Kuo A."/>
            <person name="LaButti K."/>
            <person name="Pangilinan J."/>
            <person name="Lipzen A."/>
            <person name="Riley R."/>
            <person name="Andreopoulos W."/>
            <person name="He G."/>
            <person name="Johnson J."/>
            <person name="Nolan M."/>
            <person name="Tritt A."/>
            <person name="Barry K.W."/>
            <person name="Grigoriev I.V."/>
            <person name="Nagy L.G."/>
            <person name="Hibbett D."/>
            <person name="Henrissat B."/>
            <person name="Matheny P.B."/>
            <person name="Labbe J."/>
            <person name="Martin F.M."/>
        </authorList>
    </citation>
    <scope>NUCLEOTIDE SEQUENCE</scope>
    <source>
        <strain evidence="1">EC-137</strain>
    </source>
</reference>
<comment type="caution">
    <text evidence="1">The sequence shown here is derived from an EMBL/GenBank/DDBJ whole genome shotgun (WGS) entry which is preliminary data.</text>
</comment>
<name>A0ACB8QIB1_9AGAM</name>
<evidence type="ECO:0000313" key="2">
    <source>
        <dbReference type="Proteomes" id="UP000814128"/>
    </source>
</evidence>
<protein>
    <submittedName>
        <fullName evidence="1">GPCR fungal pheromone mating factor</fullName>
    </submittedName>
</protein>
<reference evidence="1" key="1">
    <citation type="submission" date="2021-02" db="EMBL/GenBank/DDBJ databases">
        <authorList>
            <consortium name="DOE Joint Genome Institute"/>
            <person name="Ahrendt S."/>
            <person name="Looney B.P."/>
            <person name="Miyauchi S."/>
            <person name="Morin E."/>
            <person name="Drula E."/>
            <person name="Courty P.E."/>
            <person name="Chicoki N."/>
            <person name="Fauchery L."/>
            <person name="Kohler A."/>
            <person name="Kuo A."/>
            <person name="Labutti K."/>
            <person name="Pangilinan J."/>
            <person name="Lipzen A."/>
            <person name="Riley R."/>
            <person name="Andreopoulos W."/>
            <person name="He G."/>
            <person name="Johnson J."/>
            <person name="Barry K.W."/>
            <person name="Grigoriev I.V."/>
            <person name="Nagy L."/>
            <person name="Hibbett D."/>
            <person name="Henrissat B."/>
            <person name="Matheny P.B."/>
            <person name="Labbe J."/>
            <person name="Martin F."/>
        </authorList>
    </citation>
    <scope>NUCLEOTIDE SEQUENCE</scope>
    <source>
        <strain evidence="1">EC-137</strain>
    </source>
</reference>
<proteinExistence type="predicted"/>